<accession>A0ABY6IN11</accession>
<dbReference type="NCBIfam" id="TIGR01244">
    <property type="entry name" value="TIGR01244 family sulfur transferase"/>
    <property type="match status" value="1"/>
</dbReference>
<dbReference type="Proteomes" id="UP001163882">
    <property type="component" value="Chromosome"/>
</dbReference>
<organism evidence="2 3">
    <name type="scientific">Pelagibacterium flavum</name>
    <dbReference type="NCBI Taxonomy" id="2984530"/>
    <lineage>
        <taxon>Bacteria</taxon>
        <taxon>Pseudomonadati</taxon>
        <taxon>Pseudomonadota</taxon>
        <taxon>Alphaproteobacteria</taxon>
        <taxon>Hyphomicrobiales</taxon>
        <taxon>Devosiaceae</taxon>
        <taxon>Pelagibacterium</taxon>
    </lineage>
</organism>
<dbReference type="GO" id="GO:0016740">
    <property type="term" value="F:transferase activity"/>
    <property type="evidence" value="ECO:0007669"/>
    <property type="project" value="UniProtKB-KW"/>
</dbReference>
<dbReference type="EMBL" id="CP107716">
    <property type="protein sequence ID" value="UYQ71986.1"/>
    <property type="molecule type" value="Genomic_DNA"/>
</dbReference>
<keyword evidence="2" id="KW-0808">Transferase</keyword>
<evidence type="ECO:0000313" key="3">
    <source>
        <dbReference type="Proteomes" id="UP001163882"/>
    </source>
</evidence>
<dbReference type="Pfam" id="PF04273">
    <property type="entry name" value="BLH_phosphatase"/>
    <property type="match status" value="1"/>
</dbReference>
<sequence length="108" mass="11707">MNINRIDDRFATTGQITPTDMAEIARLGFSGIVCARPDDEERGQPAFDEVAKAAEQHGLHIVHIPVSGMLGEGQIIRFHEAMAQIDGPVLGYCRSGARAGSLYATLKR</sequence>
<dbReference type="RefSeq" id="WP_264225631.1">
    <property type="nucleotide sequence ID" value="NZ_CP107716.1"/>
</dbReference>
<dbReference type="InterPro" id="IPR005939">
    <property type="entry name" value="BLH_phosphatase-like"/>
</dbReference>
<dbReference type="Gene3D" id="3.90.190.10">
    <property type="entry name" value="Protein tyrosine phosphatase superfamily"/>
    <property type="match status" value="1"/>
</dbReference>
<evidence type="ECO:0000259" key="1">
    <source>
        <dbReference type="Pfam" id="PF04273"/>
    </source>
</evidence>
<dbReference type="InterPro" id="IPR029021">
    <property type="entry name" value="Prot-tyrosine_phosphatase-like"/>
</dbReference>
<dbReference type="SUPFAM" id="SSF52799">
    <property type="entry name" value="(Phosphotyrosine protein) phosphatases II"/>
    <property type="match status" value="1"/>
</dbReference>
<feature type="domain" description="Beta-lactamase hydrolase-like protein phosphatase-like" evidence="1">
    <location>
        <begin position="6"/>
        <end position="104"/>
    </location>
</feature>
<proteinExistence type="predicted"/>
<name>A0ABY6IN11_9HYPH</name>
<evidence type="ECO:0000313" key="2">
    <source>
        <dbReference type="EMBL" id="UYQ71986.1"/>
    </source>
</evidence>
<reference evidence="2" key="1">
    <citation type="submission" date="2022-10" db="EMBL/GenBank/DDBJ databases">
        <title>YIM 151497 complete genome.</title>
        <authorList>
            <person name="Chen X."/>
        </authorList>
    </citation>
    <scope>NUCLEOTIDE SEQUENCE</scope>
    <source>
        <strain evidence="2">YIM 151497</strain>
    </source>
</reference>
<gene>
    <name evidence="2" type="ORF">OF122_18420</name>
</gene>
<protein>
    <submittedName>
        <fullName evidence="2">TIGR01244 family sulfur transferase</fullName>
    </submittedName>
</protein>
<keyword evidence="3" id="KW-1185">Reference proteome</keyword>